<evidence type="ECO:0000313" key="2">
    <source>
        <dbReference type="Proteomes" id="UP000321363"/>
    </source>
</evidence>
<dbReference type="InterPro" id="IPR036249">
    <property type="entry name" value="Thioredoxin-like_sf"/>
</dbReference>
<dbReference type="PROSITE" id="PS51257">
    <property type="entry name" value="PROKAR_LIPOPROTEIN"/>
    <property type="match status" value="1"/>
</dbReference>
<comment type="caution">
    <text evidence="1">The sequence shown here is derived from an EMBL/GenBank/DDBJ whole genome shotgun (WGS) entry which is preliminary data.</text>
</comment>
<dbReference type="EMBL" id="VOQF01000003">
    <property type="protein sequence ID" value="TXC92115.1"/>
    <property type="molecule type" value="Genomic_DNA"/>
</dbReference>
<dbReference type="Proteomes" id="UP000321363">
    <property type="component" value="Unassembled WGS sequence"/>
</dbReference>
<dbReference type="OrthoDB" id="2864505at2"/>
<gene>
    <name evidence="1" type="ORF">FS935_06965</name>
</gene>
<evidence type="ECO:0000313" key="1">
    <source>
        <dbReference type="EMBL" id="TXC92115.1"/>
    </source>
</evidence>
<keyword evidence="2" id="KW-1185">Reference proteome</keyword>
<sequence>MKKLLLLITFIPVIVLSSCDNIFFSKSSPTEDIAEEKQLLFFSDDDNIDQEAVYYEALLDIKKDYPEKIEKMQIYSEKKDHKIYNVDTYPTLLVVDKKEVVVHIEGAVFSKEEILESISNALSKE</sequence>
<reference evidence="1 2" key="1">
    <citation type="journal article" date="2005" name="Int. J. Syst. Evol. Microbiol.">
        <title>Bacillus litoralis sp. nov., isolated from a tidal flat of the Yellow Sea in Korea.</title>
        <authorList>
            <person name="Yoon J.H."/>
            <person name="Oh T.K."/>
        </authorList>
    </citation>
    <scope>NUCLEOTIDE SEQUENCE [LARGE SCALE GENOMIC DNA]</scope>
    <source>
        <strain evidence="1 2">SW-211</strain>
    </source>
</reference>
<dbReference type="SUPFAM" id="SSF52833">
    <property type="entry name" value="Thioredoxin-like"/>
    <property type="match status" value="1"/>
</dbReference>
<evidence type="ECO:0008006" key="3">
    <source>
        <dbReference type="Google" id="ProtNLM"/>
    </source>
</evidence>
<protein>
    <recommendedName>
        <fullName evidence="3">Small peptidoglycan-associated lipoprotein</fullName>
    </recommendedName>
</protein>
<accession>A0A5C6W6E0</accession>
<dbReference type="RefSeq" id="WP_146946901.1">
    <property type="nucleotide sequence ID" value="NZ_VOQF01000003.1"/>
</dbReference>
<proteinExistence type="predicted"/>
<organism evidence="1 2">
    <name type="scientific">Metabacillus litoralis</name>
    <dbReference type="NCBI Taxonomy" id="152268"/>
    <lineage>
        <taxon>Bacteria</taxon>
        <taxon>Bacillati</taxon>
        <taxon>Bacillota</taxon>
        <taxon>Bacilli</taxon>
        <taxon>Bacillales</taxon>
        <taxon>Bacillaceae</taxon>
        <taxon>Metabacillus</taxon>
    </lineage>
</organism>
<dbReference type="AlphaFoldDB" id="A0A5C6W6E0"/>
<name>A0A5C6W6E0_9BACI</name>